<evidence type="ECO:0000256" key="4">
    <source>
        <dbReference type="ARBA" id="ARBA00047806"/>
    </source>
</evidence>
<evidence type="ECO:0000256" key="3">
    <source>
        <dbReference type="ARBA" id="ARBA00024679"/>
    </source>
</evidence>
<evidence type="ECO:0000256" key="7">
    <source>
        <dbReference type="HAMAP-Rule" id="MF_01401"/>
    </source>
</evidence>
<feature type="region of interest" description="Disordered" evidence="8">
    <location>
        <begin position="1"/>
        <end position="44"/>
    </location>
</feature>
<evidence type="ECO:0000256" key="6">
    <source>
        <dbReference type="ARBA" id="ARBA00048782"/>
    </source>
</evidence>
<dbReference type="SUPFAM" id="SSF51316">
    <property type="entry name" value="Mss4-like"/>
    <property type="match status" value="1"/>
</dbReference>
<comment type="catalytic activity">
    <reaction evidence="4 7">
        <text>L-methionyl-[protein] + [thioredoxin]-disulfide + H2O = L-methionyl-(S)-S-oxide-[protein] + [thioredoxin]-dithiol</text>
        <dbReference type="Rhea" id="RHEA:14217"/>
        <dbReference type="Rhea" id="RHEA-COMP:10698"/>
        <dbReference type="Rhea" id="RHEA-COMP:10700"/>
        <dbReference type="Rhea" id="RHEA-COMP:12313"/>
        <dbReference type="Rhea" id="RHEA-COMP:12315"/>
        <dbReference type="ChEBI" id="CHEBI:15377"/>
        <dbReference type="ChEBI" id="CHEBI:16044"/>
        <dbReference type="ChEBI" id="CHEBI:29950"/>
        <dbReference type="ChEBI" id="CHEBI:44120"/>
        <dbReference type="ChEBI" id="CHEBI:50058"/>
        <dbReference type="EC" id="1.8.4.11"/>
    </reaction>
</comment>
<feature type="region of interest" description="Disordered" evidence="8">
    <location>
        <begin position="68"/>
        <end position="90"/>
    </location>
</feature>
<evidence type="ECO:0000313" key="10">
    <source>
        <dbReference type="EMBL" id="ABF92291.1"/>
    </source>
</evidence>
<dbReference type="HAMAP" id="MF_01401">
    <property type="entry name" value="MsrA"/>
    <property type="match status" value="1"/>
</dbReference>
<comment type="catalytic activity">
    <reaction evidence="6 7">
        <text>[thioredoxin]-disulfide + L-methionine + H2O = L-methionine (S)-S-oxide + [thioredoxin]-dithiol</text>
        <dbReference type="Rhea" id="RHEA:19993"/>
        <dbReference type="Rhea" id="RHEA-COMP:10698"/>
        <dbReference type="Rhea" id="RHEA-COMP:10700"/>
        <dbReference type="ChEBI" id="CHEBI:15377"/>
        <dbReference type="ChEBI" id="CHEBI:29950"/>
        <dbReference type="ChEBI" id="CHEBI:50058"/>
        <dbReference type="ChEBI" id="CHEBI:57844"/>
        <dbReference type="ChEBI" id="CHEBI:58772"/>
        <dbReference type="EC" id="1.8.4.11"/>
    </reaction>
</comment>
<dbReference type="eggNOG" id="COG0229">
    <property type="taxonomic scope" value="Bacteria"/>
</dbReference>
<dbReference type="InterPro" id="IPR002569">
    <property type="entry name" value="Met_Sox_Rdtase_MsrA_dom"/>
</dbReference>
<feature type="domain" description="MsrB" evidence="9">
    <location>
        <begin position="90"/>
        <end position="212"/>
    </location>
</feature>
<accession>Q1CX92</accession>
<dbReference type="FunFam" id="2.170.150.20:FF:000003">
    <property type="entry name" value="Peptide methionine sulfoxide reductase MsrB"/>
    <property type="match status" value="1"/>
</dbReference>
<dbReference type="NCBIfam" id="NF004042">
    <property type="entry name" value="PRK05550.1"/>
    <property type="match status" value="1"/>
</dbReference>
<dbReference type="SMR" id="Q1CX92"/>
<keyword evidence="2" id="KW-0511">Multifunctional enzyme</keyword>
<feature type="compositionally biased region" description="Low complexity" evidence="8">
    <location>
        <begin position="68"/>
        <end position="77"/>
    </location>
</feature>
<dbReference type="GO" id="GO:0008113">
    <property type="term" value="F:peptide-methionine (S)-S-oxide reductase activity"/>
    <property type="evidence" value="ECO:0007669"/>
    <property type="project" value="UniProtKB-UniRule"/>
</dbReference>
<dbReference type="NCBIfam" id="TIGR00357">
    <property type="entry name" value="peptide-methionine (R)-S-oxide reductase MsrB"/>
    <property type="match status" value="1"/>
</dbReference>
<keyword evidence="11" id="KW-1185">Reference proteome</keyword>
<proteinExistence type="inferred from homology"/>
<dbReference type="eggNOG" id="COG0225">
    <property type="taxonomic scope" value="Bacteria"/>
</dbReference>
<feature type="compositionally biased region" description="Low complexity" evidence="8">
    <location>
        <begin position="34"/>
        <end position="44"/>
    </location>
</feature>
<dbReference type="InterPro" id="IPR036509">
    <property type="entry name" value="Met_Sox_Rdtase_MsrA_sf"/>
</dbReference>
<dbReference type="GO" id="GO:0033744">
    <property type="term" value="F:L-methionine:thioredoxin-disulfide S-oxidoreductase activity"/>
    <property type="evidence" value="ECO:0007669"/>
    <property type="project" value="RHEA"/>
</dbReference>
<dbReference type="Gene3D" id="3.30.1060.10">
    <property type="entry name" value="Peptide methionine sulphoxide reductase MsrA"/>
    <property type="match status" value="1"/>
</dbReference>
<dbReference type="AlphaFoldDB" id="Q1CX92"/>
<comment type="similarity">
    <text evidence="7">Belongs to the MsrA Met sulfoxide reductase family.</text>
</comment>
<evidence type="ECO:0000259" key="9">
    <source>
        <dbReference type="PROSITE" id="PS51790"/>
    </source>
</evidence>
<dbReference type="EC" id="1.8.4.11" evidence="7"/>
<dbReference type="NCBIfam" id="TIGR00401">
    <property type="entry name" value="msrA"/>
    <property type="match status" value="1"/>
</dbReference>
<dbReference type="Pfam" id="PF01625">
    <property type="entry name" value="PMSR"/>
    <property type="match status" value="1"/>
</dbReference>
<protein>
    <recommendedName>
        <fullName evidence="7">Peptide methionine sulfoxide reductase MsrA</fullName>
        <shortName evidence="7">Protein-methionine-S-oxide reductase</shortName>
        <ecNumber evidence="7">1.8.4.11</ecNumber>
    </recommendedName>
    <alternativeName>
        <fullName evidence="7">Peptide-methionine (S)-S-oxide reductase</fullName>
        <shortName evidence="7">Peptide Met(O) reductase</shortName>
    </alternativeName>
</protein>
<dbReference type="SUPFAM" id="SSF55068">
    <property type="entry name" value="Peptide methionine sulfoxide reductase"/>
    <property type="match status" value="1"/>
</dbReference>
<dbReference type="InterPro" id="IPR002579">
    <property type="entry name" value="Met_Sox_Rdtase_MsrB_dom"/>
</dbReference>
<evidence type="ECO:0000256" key="5">
    <source>
        <dbReference type="ARBA" id="ARBA00048488"/>
    </source>
</evidence>
<keyword evidence="1 7" id="KW-0560">Oxidoreductase</keyword>
<dbReference type="Pfam" id="PF01641">
    <property type="entry name" value="SelR"/>
    <property type="match status" value="1"/>
</dbReference>
<comment type="function">
    <text evidence="3 7">Has an important function as a repair enzyme for proteins that have been inactivated by oxidation. Catalyzes the reversible oxidation-reduction of methionine sulfoxide in proteins to methionine.</text>
</comment>
<dbReference type="Proteomes" id="UP000002402">
    <property type="component" value="Chromosome"/>
</dbReference>
<evidence type="ECO:0000256" key="2">
    <source>
        <dbReference type="ARBA" id="ARBA00023268"/>
    </source>
</evidence>
<gene>
    <name evidence="10" type="primary">msrBA</name>
    <name evidence="7" type="synonym">msrA</name>
    <name evidence="10" type="ordered locus">MXAN_6864</name>
</gene>
<dbReference type="Gene3D" id="2.170.150.20">
    <property type="entry name" value="Peptide methionine sulfoxide reductase"/>
    <property type="match status" value="1"/>
</dbReference>
<reference evidence="10 11" key="1">
    <citation type="journal article" date="2006" name="Proc. Natl. Acad. Sci. U.S.A.">
        <title>Evolution of sensory complexity recorded in a myxobacterial genome.</title>
        <authorList>
            <person name="Goldman B.S."/>
            <person name="Nierman W.C."/>
            <person name="Kaiser D."/>
            <person name="Slater S.C."/>
            <person name="Durkin A.S."/>
            <person name="Eisen J.A."/>
            <person name="Ronning C.M."/>
            <person name="Barbazuk W.B."/>
            <person name="Blanchard M."/>
            <person name="Field C."/>
            <person name="Halling C."/>
            <person name="Hinkle G."/>
            <person name="Iartchuk O."/>
            <person name="Kim H.S."/>
            <person name="Mackenzie C."/>
            <person name="Madupu R."/>
            <person name="Miller N."/>
            <person name="Shvartsbeyn A."/>
            <person name="Sullivan S.A."/>
            <person name="Vaudin M."/>
            <person name="Wiegand R."/>
            <person name="Kaplan H.B."/>
        </authorList>
    </citation>
    <scope>NUCLEOTIDE SEQUENCE [LARGE SCALE GENOMIC DNA]</scope>
    <source>
        <strain evidence="11">DK1622</strain>
    </source>
</reference>
<name>Q1CX92_MYXXD</name>
<evidence type="ECO:0000313" key="11">
    <source>
        <dbReference type="Proteomes" id="UP000002402"/>
    </source>
</evidence>
<comment type="catalytic activity">
    <reaction evidence="5">
        <text>L-methionyl-[protein] + [thioredoxin]-disulfide + H2O = L-methionyl-(R)-S-oxide-[protein] + [thioredoxin]-dithiol</text>
        <dbReference type="Rhea" id="RHEA:24164"/>
        <dbReference type="Rhea" id="RHEA-COMP:10698"/>
        <dbReference type="Rhea" id="RHEA-COMP:10700"/>
        <dbReference type="Rhea" id="RHEA-COMP:12313"/>
        <dbReference type="Rhea" id="RHEA-COMP:12314"/>
        <dbReference type="ChEBI" id="CHEBI:15377"/>
        <dbReference type="ChEBI" id="CHEBI:16044"/>
        <dbReference type="ChEBI" id="CHEBI:29950"/>
        <dbReference type="ChEBI" id="CHEBI:45764"/>
        <dbReference type="ChEBI" id="CHEBI:50058"/>
        <dbReference type="EC" id="1.8.4.12"/>
    </reaction>
</comment>
<dbReference type="STRING" id="246197.MXAN_6864"/>
<dbReference type="PROSITE" id="PS51790">
    <property type="entry name" value="MSRB"/>
    <property type="match status" value="1"/>
</dbReference>
<dbReference type="GO" id="GO:0033743">
    <property type="term" value="F:peptide-methionine (R)-S-oxide reductase activity"/>
    <property type="evidence" value="ECO:0007669"/>
    <property type="project" value="UniProtKB-EC"/>
</dbReference>
<feature type="active site" evidence="7">
    <location>
        <position position="254"/>
    </location>
</feature>
<dbReference type="KEGG" id="mxa:MXAN_6864"/>
<dbReference type="HOGENOM" id="CLU_031040_7_2_7"/>
<dbReference type="EnsemblBacteria" id="ABF92291">
    <property type="protein sequence ID" value="ABF92291"/>
    <property type="gene ID" value="MXAN_6864"/>
</dbReference>
<evidence type="ECO:0000256" key="8">
    <source>
        <dbReference type="SAM" id="MobiDB-lite"/>
    </source>
</evidence>
<organism evidence="10 11">
    <name type="scientific">Myxococcus xanthus (strain DK1622)</name>
    <dbReference type="NCBI Taxonomy" id="246197"/>
    <lineage>
        <taxon>Bacteria</taxon>
        <taxon>Pseudomonadati</taxon>
        <taxon>Myxococcota</taxon>
        <taxon>Myxococcia</taxon>
        <taxon>Myxococcales</taxon>
        <taxon>Cystobacterineae</taxon>
        <taxon>Myxococcaceae</taxon>
        <taxon>Myxococcus</taxon>
    </lineage>
</organism>
<dbReference type="PANTHER" id="PTHR43774:SF1">
    <property type="entry name" value="PEPTIDE METHIONINE SULFOXIDE REDUCTASE MSRA 2"/>
    <property type="match status" value="1"/>
</dbReference>
<evidence type="ECO:0000256" key="1">
    <source>
        <dbReference type="ARBA" id="ARBA00023002"/>
    </source>
</evidence>
<dbReference type="EMBL" id="CP000113">
    <property type="protein sequence ID" value="ABF92291.1"/>
    <property type="molecule type" value="Genomic_DNA"/>
</dbReference>
<dbReference type="InterPro" id="IPR011057">
    <property type="entry name" value="Mss4-like_sf"/>
</dbReference>
<feature type="compositionally biased region" description="Basic and acidic residues" evidence="8">
    <location>
        <begin position="81"/>
        <end position="90"/>
    </location>
</feature>
<sequence length="407" mass="44698">MPGGRRPGATASETTWGPRAYTQKHPRSRELPETASMPTASTSSSLARRLMPLALAALAVLSACTEARGAAPAAPGPTIQDTRRYEKPSDADLRRTLSPLAYEVTQKGATEPAFRNPLWNHHEEGLYVDVVSGEPLFSSRDKFDSGTGWPSFTRPVDSARIVEKRDSTQGMERVEVRSKAAGSHLGHLFGDGPAPAKTRYCINSAALRFVAVNDLAKEGYGAWLPLFGRPAPAAATKRQDTSPFTETALLAGGCFWGMEDLLRKIPGVVQTEVGYTGGSSAFRNPTYHDVSSDKTGHAEAVRVVFDPTRLTYETLLEQWFFRMHDPTTLNRQGNDVGTQYRSAIFYLSDAQKRVAEEVKARVDASRKWPRPVVTQIVSAGAFTPAEDYHQDYLVKNPGGYTCHYMRD</sequence>
<dbReference type="PANTHER" id="PTHR43774">
    <property type="entry name" value="PEPTIDE METHIONINE SULFOXIDE REDUCTASE"/>
    <property type="match status" value="1"/>
</dbReference>